<dbReference type="HAMAP" id="MF_01458">
    <property type="entry name" value="FtsH"/>
    <property type="match status" value="1"/>
</dbReference>
<evidence type="ECO:0000256" key="4">
    <source>
        <dbReference type="ARBA" id="ARBA00022692"/>
    </source>
</evidence>
<dbReference type="Pfam" id="PF01434">
    <property type="entry name" value="Peptidase_M41"/>
    <property type="match status" value="1"/>
</dbReference>
<dbReference type="Gene3D" id="3.40.50.300">
    <property type="entry name" value="P-loop containing nucleotide triphosphate hydrolases"/>
    <property type="match status" value="1"/>
</dbReference>
<evidence type="ECO:0000256" key="9">
    <source>
        <dbReference type="ARBA" id="ARBA00022840"/>
    </source>
</evidence>
<keyword evidence="19" id="KW-1185">Reference proteome</keyword>
<dbReference type="Pfam" id="PF00004">
    <property type="entry name" value="AAA"/>
    <property type="match status" value="1"/>
</dbReference>
<dbReference type="GO" id="GO:0005886">
    <property type="term" value="C:plasma membrane"/>
    <property type="evidence" value="ECO:0007669"/>
    <property type="project" value="UniProtKB-SubCell"/>
</dbReference>
<dbReference type="SUPFAM" id="SSF52540">
    <property type="entry name" value="P-loop containing nucleoside triphosphate hydrolases"/>
    <property type="match status" value="1"/>
</dbReference>
<evidence type="ECO:0000256" key="8">
    <source>
        <dbReference type="ARBA" id="ARBA00022833"/>
    </source>
</evidence>
<dbReference type="InterPro" id="IPR005936">
    <property type="entry name" value="FtsH"/>
</dbReference>
<evidence type="ECO:0000313" key="18">
    <source>
        <dbReference type="EMBL" id="SFG60531.1"/>
    </source>
</evidence>
<dbReference type="InterPro" id="IPR027417">
    <property type="entry name" value="P-loop_NTPase"/>
</dbReference>
<dbReference type="CDD" id="cd19501">
    <property type="entry name" value="RecA-like_FtsH"/>
    <property type="match status" value="1"/>
</dbReference>
<feature type="domain" description="AAA+ ATPase" evidence="17">
    <location>
        <begin position="196"/>
        <end position="335"/>
    </location>
</feature>
<evidence type="ECO:0000256" key="3">
    <source>
        <dbReference type="ARBA" id="ARBA00022670"/>
    </source>
</evidence>
<keyword evidence="7 14" id="KW-0378">Hydrolase</keyword>
<feature type="binding site" evidence="14">
    <location>
        <position position="502"/>
    </location>
    <ligand>
        <name>Zn(2+)</name>
        <dbReference type="ChEBI" id="CHEBI:29105"/>
        <note>catalytic</note>
    </ligand>
</feature>
<evidence type="ECO:0000256" key="7">
    <source>
        <dbReference type="ARBA" id="ARBA00022801"/>
    </source>
</evidence>
<dbReference type="InterPro" id="IPR041569">
    <property type="entry name" value="AAA_lid_3"/>
</dbReference>
<keyword evidence="3 14" id="KW-0645">Protease</keyword>
<dbReference type="SUPFAM" id="SSF140990">
    <property type="entry name" value="FtsH protease domain-like"/>
    <property type="match status" value="1"/>
</dbReference>
<feature type="region of interest" description="Disordered" evidence="16">
    <location>
        <begin position="623"/>
        <end position="687"/>
    </location>
</feature>
<evidence type="ECO:0000256" key="15">
    <source>
        <dbReference type="RuleBase" id="RU003651"/>
    </source>
</evidence>
<protein>
    <recommendedName>
        <fullName evidence="14">ATP-dependent zinc metalloprotease FtsH</fullName>
        <ecNumber evidence="14">3.4.24.-</ecNumber>
    </recommendedName>
</protein>
<dbReference type="GO" id="GO:0016887">
    <property type="term" value="F:ATP hydrolysis activity"/>
    <property type="evidence" value="ECO:0007669"/>
    <property type="project" value="UniProtKB-UniRule"/>
</dbReference>
<evidence type="ECO:0000259" key="17">
    <source>
        <dbReference type="SMART" id="SM00382"/>
    </source>
</evidence>
<dbReference type="Pfam" id="PF06480">
    <property type="entry name" value="FtsH_ext"/>
    <property type="match status" value="1"/>
</dbReference>
<proteinExistence type="inferred from homology"/>
<feature type="binding site" evidence="14">
    <location>
        <position position="426"/>
    </location>
    <ligand>
        <name>Zn(2+)</name>
        <dbReference type="ChEBI" id="CHEBI:29105"/>
        <note>catalytic</note>
    </ligand>
</feature>
<comment type="cofactor">
    <cofactor evidence="14">
        <name>Zn(2+)</name>
        <dbReference type="ChEBI" id="CHEBI:29105"/>
    </cofactor>
    <text evidence="14">Binds 1 zinc ion per subunit.</text>
</comment>
<dbReference type="InterPro" id="IPR011546">
    <property type="entry name" value="Pept_M41_FtsH_extracell"/>
</dbReference>
<dbReference type="InterPro" id="IPR003593">
    <property type="entry name" value="AAA+_ATPase"/>
</dbReference>
<evidence type="ECO:0000256" key="10">
    <source>
        <dbReference type="ARBA" id="ARBA00022989"/>
    </source>
</evidence>
<dbReference type="GO" id="GO:0004222">
    <property type="term" value="F:metalloendopeptidase activity"/>
    <property type="evidence" value="ECO:0007669"/>
    <property type="project" value="InterPro"/>
</dbReference>
<comment type="subcellular location">
    <subcellularLocation>
        <location evidence="14">Cell membrane</location>
        <topology evidence="14">Multi-pass membrane protein</topology>
        <orientation evidence="14">Cytoplasmic side</orientation>
    </subcellularLocation>
    <subcellularLocation>
        <location evidence="1">Membrane</location>
    </subcellularLocation>
</comment>
<comment type="subunit">
    <text evidence="14">Homohexamer.</text>
</comment>
<dbReference type="GO" id="GO:0005524">
    <property type="term" value="F:ATP binding"/>
    <property type="evidence" value="ECO:0007669"/>
    <property type="project" value="UniProtKB-UniRule"/>
</dbReference>
<accession>A0A1I2TDY6</accession>
<evidence type="ECO:0000256" key="12">
    <source>
        <dbReference type="ARBA" id="ARBA00023136"/>
    </source>
</evidence>
<keyword evidence="5 14" id="KW-0479">Metal-binding</keyword>
<evidence type="ECO:0000256" key="1">
    <source>
        <dbReference type="ARBA" id="ARBA00004370"/>
    </source>
</evidence>
<dbReference type="FunFam" id="1.20.58.760:FF:000001">
    <property type="entry name" value="ATP-dependent zinc metalloprotease FtsH"/>
    <property type="match status" value="1"/>
</dbReference>
<keyword evidence="4 14" id="KW-0812">Transmembrane</keyword>
<feature type="binding site" evidence="14">
    <location>
        <begin position="204"/>
        <end position="211"/>
    </location>
    <ligand>
        <name>ATP</name>
        <dbReference type="ChEBI" id="CHEBI:30616"/>
    </ligand>
</feature>
<dbReference type="GO" id="GO:0006508">
    <property type="term" value="P:proteolysis"/>
    <property type="evidence" value="ECO:0007669"/>
    <property type="project" value="UniProtKB-KW"/>
</dbReference>
<feature type="transmembrane region" description="Helical" evidence="14">
    <location>
        <begin position="9"/>
        <end position="27"/>
    </location>
</feature>
<comment type="function">
    <text evidence="14">Acts as a processive, ATP-dependent zinc metallopeptidase for both cytoplasmic and membrane proteins. Plays a role in the quality control of integral membrane proteins.</text>
</comment>
<sequence length="687" mass="75857">MNRIFRNTIFYLLIFLVVIGVVGLFRGQGEPQQQLNVNDFYNKLNNGQIEEMTMQPVNGVIQITGQLAGEGEDQGEFTAKIPANDEIVSNITQTAQEQSVLNVEEEEQPSAWVTFLTSIIPFIIIFILFFFLLNQAQGGGSRVMNFGKSKAKMYTEDKKKVRFKDVAGADEEKQELVEVVDFLKDPRKFSAVGARIPKGVLLVGPPGTGKTLLARAVAGEAGVPFFSISGSDFVEMFVGVGASRVRDLFENAKKNAPGIIFIDEIDAVGRQRGAGLGGGHDEREQTLNQLLVEMDGFGVNEGIIIIAATNRPDILDPALLRPGRFDRQITVDRPDVKGREAVLAVHAKDKPLSENVDLKTIALRTPGFSGADLENLLNESALVAARGDKNKIDMDDVDEAIDRVIAGPAKKSRVISNKERNIVAHHESGHTVIGMVLDDADMVHKVTIVPRGQAGGYAVMLPKEDRYFMTKPELFDKITGLLGGRVAEEVMFGEVSTGAHNDFQRATAIARKMVTEYGMSEKLGPLQFGSNSGGQVFLGRDIQNEQNYSDQIAYEIDQEVQNFINYCYDRAKTILTDNKSKLELIAKTLLDVETLDATQIRSLFDKERLPTDEELEELARKNNAKIKNNTSSGRDHFSDDDDVRVNIQSKETEEEAKESESTKETPSTEQVDDNDQTSGSDSEDRRS</sequence>
<evidence type="ECO:0000256" key="5">
    <source>
        <dbReference type="ARBA" id="ARBA00022723"/>
    </source>
</evidence>
<dbReference type="InterPro" id="IPR003960">
    <property type="entry name" value="ATPase_AAA_CS"/>
</dbReference>
<dbReference type="Proteomes" id="UP000198897">
    <property type="component" value="Unassembled WGS sequence"/>
</dbReference>
<dbReference type="SMART" id="SM00382">
    <property type="entry name" value="AAA"/>
    <property type="match status" value="1"/>
</dbReference>
<dbReference type="GO" id="GO:0008270">
    <property type="term" value="F:zinc ion binding"/>
    <property type="evidence" value="ECO:0007669"/>
    <property type="project" value="UniProtKB-UniRule"/>
</dbReference>
<dbReference type="RefSeq" id="WP_089754677.1">
    <property type="nucleotide sequence ID" value="NZ_FOOG01000062.1"/>
</dbReference>
<evidence type="ECO:0000256" key="13">
    <source>
        <dbReference type="ARBA" id="ARBA00061570"/>
    </source>
</evidence>
<dbReference type="InterPro" id="IPR037219">
    <property type="entry name" value="Peptidase_M41-like"/>
</dbReference>
<dbReference type="EMBL" id="FOOG01000062">
    <property type="protein sequence ID" value="SFG60531.1"/>
    <property type="molecule type" value="Genomic_DNA"/>
</dbReference>
<dbReference type="PANTHER" id="PTHR23076">
    <property type="entry name" value="METALLOPROTEASE M41 FTSH"/>
    <property type="match status" value="1"/>
</dbReference>
<evidence type="ECO:0000256" key="11">
    <source>
        <dbReference type="ARBA" id="ARBA00023049"/>
    </source>
</evidence>
<dbReference type="FunFam" id="3.40.50.300:FF:000001">
    <property type="entry name" value="ATP-dependent zinc metalloprotease FtsH"/>
    <property type="match status" value="1"/>
</dbReference>
<dbReference type="PANTHER" id="PTHR23076:SF113">
    <property type="entry name" value="ATP-DEPENDENT ZINC METALLOPROTEASE FTSH 1, CHLOROPLASTIC-RELATED"/>
    <property type="match status" value="1"/>
</dbReference>
<comment type="similarity">
    <text evidence="15">Belongs to the AAA ATPase family.</text>
</comment>
<reference evidence="19" key="1">
    <citation type="submission" date="2016-10" db="EMBL/GenBank/DDBJ databases">
        <authorList>
            <person name="Varghese N."/>
            <person name="Submissions S."/>
        </authorList>
    </citation>
    <scope>NUCLEOTIDE SEQUENCE [LARGE SCALE GENOMIC DNA]</scope>
    <source>
        <strain evidence="19">FP5</strain>
    </source>
</reference>
<dbReference type="FunFam" id="1.10.8.60:FF:000001">
    <property type="entry name" value="ATP-dependent zinc metalloprotease FtsH"/>
    <property type="match status" value="1"/>
</dbReference>
<evidence type="ECO:0000256" key="6">
    <source>
        <dbReference type="ARBA" id="ARBA00022741"/>
    </source>
</evidence>
<dbReference type="Pfam" id="PF17862">
    <property type="entry name" value="AAA_lid_3"/>
    <property type="match status" value="1"/>
</dbReference>
<dbReference type="PROSITE" id="PS00674">
    <property type="entry name" value="AAA"/>
    <property type="match status" value="1"/>
</dbReference>
<keyword evidence="10 14" id="KW-1133">Transmembrane helix</keyword>
<keyword evidence="9 14" id="KW-0067">ATP-binding</keyword>
<keyword evidence="11 14" id="KW-0482">Metalloprotease</keyword>
<dbReference type="OrthoDB" id="9809379at2"/>
<gene>
    <name evidence="14" type="primary">ftsH</name>
    <name evidence="18" type="ORF">SAMN05216353_16210</name>
</gene>
<feature type="transmembrane region" description="Helical" evidence="14">
    <location>
        <begin position="111"/>
        <end position="133"/>
    </location>
</feature>
<dbReference type="NCBIfam" id="TIGR01241">
    <property type="entry name" value="FtsH_fam"/>
    <property type="match status" value="1"/>
</dbReference>
<evidence type="ECO:0000313" key="19">
    <source>
        <dbReference type="Proteomes" id="UP000198897"/>
    </source>
</evidence>
<evidence type="ECO:0000256" key="2">
    <source>
        <dbReference type="ARBA" id="ARBA00010044"/>
    </source>
</evidence>
<comment type="similarity">
    <text evidence="13 14">In the central section; belongs to the AAA ATPase family.</text>
</comment>
<dbReference type="EC" id="3.4.24.-" evidence="14"/>
<comment type="similarity">
    <text evidence="2 14">In the C-terminal section; belongs to the peptidase M41 family.</text>
</comment>
<dbReference type="Gene3D" id="1.10.8.60">
    <property type="match status" value="1"/>
</dbReference>
<keyword evidence="14" id="KW-1003">Cell membrane</keyword>
<keyword evidence="8 14" id="KW-0862">Zinc</keyword>
<dbReference type="AlphaFoldDB" id="A0A1I2TDY6"/>
<organism evidence="18 19">
    <name type="scientific">Halobacillus alkaliphilus</name>
    <dbReference type="NCBI Taxonomy" id="396056"/>
    <lineage>
        <taxon>Bacteria</taxon>
        <taxon>Bacillati</taxon>
        <taxon>Bacillota</taxon>
        <taxon>Bacilli</taxon>
        <taxon>Bacillales</taxon>
        <taxon>Bacillaceae</taxon>
        <taxon>Halobacillus</taxon>
    </lineage>
</organism>
<dbReference type="Gene3D" id="1.20.58.760">
    <property type="entry name" value="Peptidase M41"/>
    <property type="match status" value="1"/>
</dbReference>
<keyword evidence="6 14" id="KW-0547">Nucleotide-binding</keyword>
<name>A0A1I2TDY6_9BACI</name>
<dbReference type="GO" id="GO:0004176">
    <property type="term" value="F:ATP-dependent peptidase activity"/>
    <property type="evidence" value="ECO:0007669"/>
    <property type="project" value="InterPro"/>
</dbReference>
<evidence type="ECO:0000256" key="16">
    <source>
        <dbReference type="SAM" id="MobiDB-lite"/>
    </source>
</evidence>
<feature type="binding site" evidence="14">
    <location>
        <position position="430"/>
    </location>
    <ligand>
        <name>Zn(2+)</name>
        <dbReference type="ChEBI" id="CHEBI:29105"/>
        <note>catalytic</note>
    </ligand>
</feature>
<feature type="active site" evidence="14">
    <location>
        <position position="427"/>
    </location>
</feature>
<keyword evidence="12 14" id="KW-0472">Membrane</keyword>
<dbReference type="InterPro" id="IPR000642">
    <property type="entry name" value="Peptidase_M41"/>
</dbReference>
<dbReference type="GO" id="GO:0030163">
    <property type="term" value="P:protein catabolic process"/>
    <property type="evidence" value="ECO:0007669"/>
    <property type="project" value="UniProtKB-UniRule"/>
</dbReference>
<dbReference type="InterPro" id="IPR003959">
    <property type="entry name" value="ATPase_AAA_core"/>
</dbReference>
<evidence type="ECO:0000256" key="14">
    <source>
        <dbReference type="HAMAP-Rule" id="MF_01458"/>
    </source>
</evidence>